<evidence type="ECO:0000256" key="1">
    <source>
        <dbReference type="SAM" id="MobiDB-lite"/>
    </source>
</evidence>
<reference evidence="2 3" key="1">
    <citation type="journal article" date="2024" name="Plant Biotechnol. J.">
        <title>Dendrobium thyrsiflorum genome and its molecular insights into genes involved in important horticultural traits.</title>
        <authorList>
            <person name="Chen B."/>
            <person name="Wang J.Y."/>
            <person name="Zheng P.J."/>
            <person name="Li K.L."/>
            <person name="Liang Y.M."/>
            <person name="Chen X.F."/>
            <person name="Zhang C."/>
            <person name="Zhao X."/>
            <person name="He X."/>
            <person name="Zhang G.Q."/>
            <person name="Liu Z.J."/>
            <person name="Xu Q."/>
        </authorList>
    </citation>
    <scope>NUCLEOTIDE SEQUENCE [LARGE SCALE GENOMIC DNA]</scope>
    <source>
        <strain evidence="2">GZMU011</strain>
    </source>
</reference>
<sequence>MNQTQREPGSEKGSGMAAPYHPIAARDGPSIGDNQPKRGKPPRAAPAARLSSPGTAARLGVRQASCPPGPLRLEQNCPQFGNDVPTNCAKLLRARIYAAIELKIPRLSVNVEPSGGGPAGRRAFRWWSSRTSGLQIVVRQNVGPSGGGSAEHRAFRPFGNPNRGLNLPTALQVLDLDSFGLGLSRFWCRWVRNSEPLSLTISLLKSEFR</sequence>
<dbReference type="AlphaFoldDB" id="A0ABD0UNC1"/>
<gene>
    <name evidence="2" type="ORF">M5K25_017647</name>
</gene>
<evidence type="ECO:0000313" key="3">
    <source>
        <dbReference type="Proteomes" id="UP001552299"/>
    </source>
</evidence>
<dbReference type="EMBL" id="JANQDX010000013">
    <property type="protein sequence ID" value="KAL0914139.1"/>
    <property type="molecule type" value="Genomic_DNA"/>
</dbReference>
<keyword evidence="3" id="KW-1185">Reference proteome</keyword>
<accession>A0ABD0UNC1</accession>
<protein>
    <submittedName>
        <fullName evidence="2">Uncharacterized protein</fullName>
    </submittedName>
</protein>
<dbReference type="Proteomes" id="UP001552299">
    <property type="component" value="Unassembled WGS sequence"/>
</dbReference>
<organism evidence="2 3">
    <name type="scientific">Dendrobium thyrsiflorum</name>
    <name type="common">Pinecone-like raceme dendrobium</name>
    <name type="synonym">Orchid</name>
    <dbReference type="NCBI Taxonomy" id="117978"/>
    <lineage>
        <taxon>Eukaryota</taxon>
        <taxon>Viridiplantae</taxon>
        <taxon>Streptophyta</taxon>
        <taxon>Embryophyta</taxon>
        <taxon>Tracheophyta</taxon>
        <taxon>Spermatophyta</taxon>
        <taxon>Magnoliopsida</taxon>
        <taxon>Liliopsida</taxon>
        <taxon>Asparagales</taxon>
        <taxon>Orchidaceae</taxon>
        <taxon>Epidendroideae</taxon>
        <taxon>Malaxideae</taxon>
        <taxon>Dendrobiinae</taxon>
        <taxon>Dendrobium</taxon>
    </lineage>
</organism>
<feature type="region of interest" description="Disordered" evidence="1">
    <location>
        <begin position="1"/>
        <end position="63"/>
    </location>
</feature>
<name>A0ABD0UNC1_DENTH</name>
<evidence type="ECO:0000313" key="2">
    <source>
        <dbReference type="EMBL" id="KAL0914139.1"/>
    </source>
</evidence>
<proteinExistence type="predicted"/>
<comment type="caution">
    <text evidence="2">The sequence shown here is derived from an EMBL/GenBank/DDBJ whole genome shotgun (WGS) entry which is preliminary data.</text>
</comment>